<dbReference type="Gene3D" id="3.40.50.1820">
    <property type="entry name" value="alpha/beta hydrolase"/>
    <property type="match status" value="1"/>
</dbReference>
<dbReference type="PANTHER" id="PTHR11731:SF200">
    <property type="entry name" value="DIPEPTIDYL PEPTIDASE 10, ISOFORM B"/>
    <property type="match status" value="1"/>
</dbReference>
<dbReference type="SUPFAM" id="SSF53474">
    <property type="entry name" value="alpha/beta-Hydrolases"/>
    <property type="match status" value="1"/>
</dbReference>
<feature type="region of interest" description="Disordered" evidence="14">
    <location>
        <begin position="1"/>
        <end position="30"/>
    </location>
</feature>
<feature type="domain" description="Peptidase S9 prolyl oligopeptidase catalytic" evidence="16">
    <location>
        <begin position="608"/>
        <end position="797"/>
    </location>
</feature>
<reference evidence="18" key="1">
    <citation type="submission" date="2022-11" db="EMBL/GenBank/DDBJ databases">
        <authorList>
            <person name="Kikuchi T."/>
        </authorList>
    </citation>
    <scope>NUCLEOTIDE SEQUENCE</scope>
    <source>
        <strain evidence="18">PS1010</strain>
    </source>
</reference>
<evidence type="ECO:0000256" key="4">
    <source>
        <dbReference type="ARBA" id="ARBA00022670"/>
    </source>
</evidence>
<dbReference type="GO" id="GO:0006508">
    <property type="term" value="P:proteolysis"/>
    <property type="evidence" value="ECO:0007669"/>
    <property type="project" value="UniProtKB-KW"/>
</dbReference>
<keyword evidence="7" id="KW-0720">Serine protease</keyword>
<keyword evidence="6" id="KW-0378">Hydrolase</keyword>
<dbReference type="Pfam" id="PF00326">
    <property type="entry name" value="Peptidase_S9"/>
    <property type="match status" value="1"/>
</dbReference>
<comment type="similarity">
    <text evidence="2">Belongs to the peptidase S9B family. DPPIV subfamily.</text>
</comment>
<dbReference type="InterPro" id="IPR029058">
    <property type="entry name" value="AB_hydrolase_fold"/>
</dbReference>
<feature type="domain" description="Dipeptidylpeptidase IV N-terminal" evidence="17">
    <location>
        <begin position="170"/>
        <end position="512"/>
    </location>
</feature>
<evidence type="ECO:0000256" key="11">
    <source>
        <dbReference type="ARBA" id="ARBA00023180"/>
    </source>
</evidence>
<keyword evidence="10 15" id="KW-0472">Membrane</keyword>
<dbReference type="OrthoDB" id="16520at2759"/>
<evidence type="ECO:0000256" key="3">
    <source>
        <dbReference type="ARBA" id="ARBA00022438"/>
    </source>
</evidence>
<dbReference type="InterPro" id="IPR050278">
    <property type="entry name" value="Serine_Prot_S9B/DPPIV"/>
</dbReference>
<feature type="transmembrane region" description="Helical" evidence="15">
    <location>
        <begin position="60"/>
        <end position="81"/>
    </location>
</feature>
<keyword evidence="4" id="KW-0645">Protease</keyword>
<evidence type="ECO:0000313" key="18">
    <source>
        <dbReference type="EMBL" id="CAI5453090.1"/>
    </source>
</evidence>
<evidence type="ECO:0000259" key="17">
    <source>
        <dbReference type="Pfam" id="PF00930"/>
    </source>
</evidence>
<dbReference type="GO" id="GO:0005886">
    <property type="term" value="C:plasma membrane"/>
    <property type="evidence" value="ECO:0007669"/>
    <property type="project" value="TreeGrafter"/>
</dbReference>
<evidence type="ECO:0000256" key="1">
    <source>
        <dbReference type="ARBA" id="ARBA00004606"/>
    </source>
</evidence>
<dbReference type="GO" id="GO:0012505">
    <property type="term" value="C:endomembrane system"/>
    <property type="evidence" value="ECO:0007669"/>
    <property type="project" value="UniProtKB-SubCell"/>
</dbReference>
<dbReference type="GO" id="GO:0008239">
    <property type="term" value="F:dipeptidyl-peptidase activity"/>
    <property type="evidence" value="ECO:0007669"/>
    <property type="project" value="TreeGrafter"/>
</dbReference>
<dbReference type="InterPro" id="IPR002469">
    <property type="entry name" value="Peptidase_S9B_N"/>
</dbReference>
<protein>
    <submittedName>
        <fullName evidence="18">Uncharacterized protein</fullName>
    </submittedName>
</protein>
<keyword evidence="3" id="KW-0031">Aminopeptidase</keyword>
<keyword evidence="9 15" id="KW-1133">Transmembrane helix</keyword>
<dbReference type="AlphaFoldDB" id="A0A9P1IXV8"/>
<evidence type="ECO:0000256" key="6">
    <source>
        <dbReference type="ARBA" id="ARBA00022801"/>
    </source>
</evidence>
<accession>A0A9P1IXV8</accession>
<dbReference type="Gene3D" id="2.140.10.30">
    <property type="entry name" value="Dipeptidylpeptidase IV, N-terminal domain"/>
    <property type="match status" value="1"/>
</dbReference>
<dbReference type="EMBL" id="CANHGI010000005">
    <property type="protein sequence ID" value="CAI5453090.1"/>
    <property type="molecule type" value="Genomic_DNA"/>
</dbReference>
<dbReference type="InterPro" id="IPR001375">
    <property type="entry name" value="Peptidase_S9_cat"/>
</dbReference>
<evidence type="ECO:0000256" key="12">
    <source>
        <dbReference type="ARBA" id="ARBA00037847"/>
    </source>
</evidence>
<comment type="caution">
    <text evidence="18">The sequence shown here is derived from an EMBL/GenBank/DDBJ whole genome shotgun (WGS) entry which is preliminary data.</text>
</comment>
<gene>
    <name evidence="18" type="ORF">CAMP_LOCUS15727</name>
</gene>
<evidence type="ECO:0000256" key="5">
    <source>
        <dbReference type="ARBA" id="ARBA00022692"/>
    </source>
</evidence>
<dbReference type="Pfam" id="PF00930">
    <property type="entry name" value="DPPIV_N"/>
    <property type="match status" value="1"/>
</dbReference>
<evidence type="ECO:0000256" key="7">
    <source>
        <dbReference type="ARBA" id="ARBA00022825"/>
    </source>
</evidence>
<sequence>MFVVSGVRNSSKSRKSSGGENNNNNNNQKSMTAEDLLDGYDEELGVGGAQERDWKGIGTALFVIVMICLLIFVALVLFTPLTGSKALSPKKLSPSDFGLLRFPFNEIEINSKGEITTQTYEGIEVLENHTHRLIFARENLADLIPSSDDKWILIREKSENPGLNPENVTYRVKIQNVETTFSYPIGVQKEDSSIQAIQMNTKKGQNDLAFVEHDKLYYLSSPESSSAIRVDLENDHLVQGIFDWVYTEEIFGSNVALWWSKNGNYLAFASYDNHMTRNVSLKSYNKENNYPITTFLAYPKTFEKNLPKYTLSIWDKSSELVKHLDLQLKDSLDYHYLYAVKWLEQNGEQVLVAVFSNRIQNKISITLCDFQSSTCRLKFEYKYKEQRWAVHDDFEGMVIHNNRLYFILPHDLKGNAYQHIASIDLTATNPRVDFENLDEFDVSKIVDFNEQRGEISFTAAAPTPRQIHTFILQLGTKSTPKCVSCKIESCSRTATKLSADFRSAKVMCKGPGATKIVTISRGNDEWESYVETYRDEEYEKRYNESGMPTNIFGSVDLENGFEGLYKLSLPQSAKHERVKLPVLVYVYAGPNDQKVMETNNFGFEEMISINQQVALLRIDGRGTGGRGWKYRSPIYGELGKFEVEDQIAVIEKVLEQHHQLDSTRVAVSGWSYGGFMSLAMVEEAKEEFFKCAISVAPVTNFKFYDATYTERYMGNSTMKCYTDVTKNLDNFKKTRLLLMHGLLDDNVHFQNSAVLIEELQTKGIDFDLMVYPNEQHSIAGKSPYVGMKMSKFIEKCFAV</sequence>
<evidence type="ECO:0000256" key="9">
    <source>
        <dbReference type="ARBA" id="ARBA00022989"/>
    </source>
</evidence>
<evidence type="ECO:0000256" key="8">
    <source>
        <dbReference type="ARBA" id="ARBA00022968"/>
    </source>
</evidence>
<dbReference type="SUPFAM" id="SSF82171">
    <property type="entry name" value="DPP6 N-terminal domain-like"/>
    <property type="match status" value="1"/>
</dbReference>
<keyword evidence="19" id="KW-1185">Reference proteome</keyword>
<comment type="subcellular location">
    <subcellularLocation>
        <location evidence="12">Endomembrane system</location>
        <topology evidence="12">Single-pass membrane protein</topology>
    </subcellularLocation>
    <subcellularLocation>
        <location evidence="1">Membrane</location>
        <topology evidence="1">Single-pass type II membrane protein</topology>
    </subcellularLocation>
</comment>
<dbReference type="GO" id="GO:0008236">
    <property type="term" value="F:serine-type peptidase activity"/>
    <property type="evidence" value="ECO:0007669"/>
    <property type="project" value="UniProtKB-KW"/>
</dbReference>
<dbReference type="FunFam" id="3.40.50.1820:FF:000003">
    <property type="entry name" value="Dipeptidyl peptidase 4"/>
    <property type="match status" value="1"/>
</dbReference>
<evidence type="ECO:0000256" key="13">
    <source>
        <dbReference type="ARBA" id="ARBA00058505"/>
    </source>
</evidence>
<dbReference type="GO" id="GO:0004177">
    <property type="term" value="F:aminopeptidase activity"/>
    <property type="evidence" value="ECO:0007669"/>
    <property type="project" value="UniProtKB-KW"/>
</dbReference>
<keyword evidence="5 15" id="KW-0812">Transmembrane</keyword>
<evidence type="ECO:0000259" key="16">
    <source>
        <dbReference type="Pfam" id="PF00326"/>
    </source>
</evidence>
<organism evidence="18 19">
    <name type="scientific">Caenorhabditis angaria</name>
    <dbReference type="NCBI Taxonomy" id="860376"/>
    <lineage>
        <taxon>Eukaryota</taxon>
        <taxon>Metazoa</taxon>
        <taxon>Ecdysozoa</taxon>
        <taxon>Nematoda</taxon>
        <taxon>Chromadorea</taxon>
        <taxon>Rhabditida</taxon>
        <taxon>Rhabditina</taxon>
        <taxon>Rhabditomorpha</taxon>
        <taxon>Rhabditoidea</taxon>
        <taxon>Rhabditidae</taxon>
        <taxon>Peloderinae</taxon>
        <taxon>Caenorhabditis</taxon>
    </lineage>
</organism>
<name>A0A9P1IXV8_9PELO</name>
<evidence type="ECO:0000256" key="10">
    <source>
        <dbReference type="ARBA" id="ARBA00023136"/>
    </source>
</evidence>
<comment type="function">
    <text evidence="13">Removes N-terminal dipeptides sequentially from polypeptides. Essential for control of distal tip cell migration.</text>
</comment>
<evidence type="ECO:0000256" key="14">
    <source>
        <dbReference type="SAM" id="MobiDB-lite"/>
    </source>
</evidence>
<dbReference type="Proteomes" id="UP001152747">
    <property type="component" value="Unassembled WGS sequence"/>
</dbReference>
<evidence type="ECO:0000313" key="19">
    <source>
        <dbReference type="Proteomes" id="UP001152747"/>
    </source>
</evidence>
<evidence type="ECO:0000256" key="2">
    <source>
        <dbReference type="ARBA" id="ARBA00010036"/>
    </source>
</evidence>
<proteinExistence type="inferred from homology"/>
<keyword evidence="8" id="KW-0735">Signal-anchor</keyword>
<evidence type="ECO:0000256" key="15">
    <source>
        <dbReference type="SAM" id="Phobius"/>
    </source>
</evidence>
<keyword evidence="11" id="KW-0325">Glycoprotein</keyword>
<dbReference type="PANTHER" id="PTHR11731">
    <property type="entry name" value="PROTEASE FAMILY S9B,C DIPEPTIDYL-PEPTIDASE IV-RELATED"/>
    <property type="match status" value="1"/>
</dbReference>